<sequence length="67" mass="7299">MSEMKLDHVIGEIAAISEEIEEFAAQGDNVEKLIKERDHLVYIVDQYLIVQQIKAAPGATGTASASL</sequence>
<reference evidence="1 2" key="1">
    <citation type="submission" date="2016-12" db="EMBL/GenBank/DDBJ databases">
        <title>Domibacillus sp. SAOS 44 whole genome sequencing.</title>
        <authorList>
            <person name="Verma A."/>
            <person name="Krishnamurthi S."/>
        </authorList>
    </citation>
    <scope>NUCLEOTIDE SEQUENCE [LARGE SCALE GENOMIC DNA]</scope>
    <source>
        <strain evidence="1 2">SAOS 44</strain>
    </source>
</reference>
<protein>
    <submittedName>
        <fullName evidence="1">Uncharacterized protein</fullName>
    </submittedName>
</protein>
<comment type="caution">
    <text evidence="1">The sequence shown here is derived from an EMBL/GenBank/DDBJ whole genome shotgun (WGS) entry which is preliminary data.</text>
</comment>
<accession>A0A1Q5NZD8</accession>
<dbReference type="AlphaFoldDB" id="A0A1Q5NZD8"/>
<dbReference type="STRING" id="1714354.BLL40_15815"/>
<organism evidence="1 2">
    <name type="scientific">Domibacillus mangrovi</name>
    <dbReference type="NCBI Taxonomy" id="1714354"/>
    <lineage>
        <taxon>Bacteria</taxon>
        <taxon>Bacillati</taxon>
        <taxon>Bacillota</taxon>
        <taxon>Bacilli</taxon>
        <taxon>Bacillales</taxon>
        <taxon>Bacillaceae</taxon>
        <taxon>Domibacillus</taxon>
    </lineage>
</organism>
<dbReference type="EMBL" id="MRWQ01000024">
    <property type="protein sequence ID" value="OKL35377.1"/>
    <property type="molecule type" value="Genomic_DNA"/>
</dbReference>
<evidence type="ECO:0000313" key="1">
    <source>
        <dbReference type="EMBL" id="OKL35377.1"/>
    </source>
</evidence>
<name>A0A1Q5NZD8_9BACI</name>
<gene>
    <name evidence="1" type="ORF">BLL40_15815</name>
</gene>
<keyword evidence="2" id="KW-1185">Reference proteome</keyword>
<evidence type="ECO:0000313" key="2">
    <source>
        <dbReference type="Proteomes" id="UP000186524"/>
    </source>
</evidence>
<dbReference type="Proteomes" id="UP000186524">
    <property type="component" value="Unassembled WGS sequence"/>
</dbReference>
<dbReference type="RefSeq" id="WP_073712823.1">
    <property type="nucleotide sequence ID" value="NZ_MRWQ01000024.1"/>
</dbReference>
<proteinExistence type="predicted"/>